<evidence type="ECO:0000313" key="3">
    <source>
        <dbReference type="Proteomes" id="UP000009234"/>
    </source>
</evidence>
<dbReference type="RefSeq" id="WP_013841139.1">
    <property type="nucleotide sequence ID" value="NC_015589.1"/>
</dbReference>
<organism evidence="2 3">
    <name type="scientific">Desulforamulus ruminis (strain ATCC 23193 / DSM 2154 / NCIMB 8452 / DL)</name>
    <name type="common">Desulfotomaculum ruminis</name>
    <dbReference type="NCBI Taxonomy" id="696281"/>
    <lineage>
        <taxon>Bacteria</taxon>
        <taxon>Bacillati</taxon>
        <taxon>Bacillota</taxon>
        <taxon>Clostridia</taxon>
        <taxon>Eubacteriales</taxon>
        <taxon>Peptococcaceae</taxon>
        <taxon>Desulforamulus</taxon>
    </lineage>
</organism>
<name>F6DM26_DESRL</name>
<reference evidence="3" key="1">
    <citation type="submission" date="2011-05" db="EMBL/GenBank/DDBJ databases">
        <title>Complete sequence of Desulfotomaculum ruminis DSM 2154.</title>
        <authorList>
            <person name="Lucas S."/>
            <person name="Copeland A."/>
            <person name="Lapidus A."/>
            <person name="Cheng J.-F."/>
            <person name="Goodwin L."/>
            <person name="Pitluck S."/>
            <person name="Lu M."/>
            <person name="Detter J.C."/>
            <person name="Han C."/>
            <person name="Tapia R."/>
            <person name="Land M."/>
            <person name="Hauser L."/>
            <person name="Kyrpides N."/>
            <person name="Ivanova N."/>
            <person name="Mikhailova N."/>
            <person name="Pagani I."/>
            <person name="Stams A.J.M."/>
            <person name="Plugge C.M."/>
            <person name="Muyzer G."/>
            <person name="Kuever J."/>
            <person name="Parshina S.N."/>
            <person name="Ivanova A.E."/>
            <person name="Nazina T.N."/>
            <person name="Brambilla E."/>
            <person name="Spring S."/>
            <person name="Klenk H.-P."/>
            <person name="Woyke T."/>
        </authorList>
    </citation>
    <scope>NUCLEOTIDE SEQUENCE [LARGE SCALE GENOMIC DNA]</scope>
    <source>
        <strain evidence="3">ATCC 23193 / DSM 2154 / NCIB 8452 / DL</strain>
    </source>
</reference>
<dbReference type="STRING" id="696281.Desru_1093"/>
<gene>
    <name evidence="2" type="ordered locus">Desru_1093</name>
</gene>
<protein>
    <submittedName>
        <fullName evidence="2">Uncharacterized protein</fullName>
    </submittedName>
</protein>
<accession>F6DM26</accession>
<feature type="compositionally biased region" description="Polar residues" evidence="1">
    <location>
        <begin position="1"/>
        <end position="10"/>
    </location>
</feature>
<reference evidence="2 3" key="2">
    <citation type="journal article" date="2012" name="Stand. Genomic Sci.">
        <title>Complete genome sequence of the sulfate-reducing firmicute Desulfotomaculum ruminis type strain (DL(T)).</title>
        <authorList>
            <person name="Spring S."/>
            <person name="Visser M."/>
            <person name="Lu M."/>
            <person name="Copeland A."/>
            <person name="Lapidus A."/>
            <person name="Lucas S."/>
            <person name="Cheng J.F."/>
            <person name="Han C."/>
            <person name="Tapia R."/>
            <person name="Goodwin L.A."/>
            <person name="Pitluck S."/>
            <person name="Ivanova N."/>
            <person name="Land M."/>
            <person name="Hauser L."/>
            <person name="Larimer F."/>
            <person name="Rohde M."/>
            <person name="Goker M."/>
            <person name="Detter J.C."/>
            <person name="Kyrpides N.C."/>
            <person name="Woyke T."/>
            <person name="Schaap P.J."/>
            <person name="Plugge C.M."/>
            <person name="Muyzer G."/>
            <person name="Kuever J."/>
            <person name="Pereira I.A."/>
            <person name="Parshina S.N."/>
            <person name="Bernier-Latmani R."/>
            <person name="Stams A.J."/>
            <person name="Klenk H.P."/>
        </authorList>
    </citation>
    <scope>NUCLEOTIDE SEQUENCE [LARGE SCALE GENOMIC DNA]</scope>
    <source>
        <strain evidence="3">ATCC 23193 / DSM 2154 / NCIB 8452 / DL</strain>
    </source>
</reference>
<feature type="region of interest" description="Disordered" evidence="1">
    <location>
        <begin position="1"/>
        <end position="34"/>
    </location>
</feature>
<dbReference type="AlphaFoldDB" id="F6DM26"/>
<dbReference type="OrthoDB" id="2990712at2"/>
<dbReference type="KEGG" id="dru:Desru_1093"/>
<sequence length="111" mass="12071">MTNQKQSKVTTHAEIYGGTAPTETPEEKQKQANSTITDSALDQMANETGKQLAAQEKVRIMVPGDPLNPKDNSVPVCINGYVYQVKRGVRVEVPEAVAQILEDAGYLGGRR</sequence>
<evidence type="ECO:0000256" key="1">
    <source>
        <dbReference type="SAM" id="MobiDB-lite"/>
    </source>
</evidence>
<proteinExistence type="predicted"/>
<evidence type="ECO:0000313" key="2">
    <source>
        <dbReference type="EMBL" id="AEG59368.1"/>
    </source>
</evidence>
<dbReference type="Proteomes" id="UP000009234">
    <property type="component" value="Chromosome"/>
</dbReference>
<dbReference type="EMBL" id="CP002780">
    <property type="protein sequence ID" value="AEG59368.1"/>
    <property type="molecule type" value="Genomic_DNA"/>
</dbReference>
<keyword evidence="3" id="KW-1185">Reference proteome</keyword>
<dbReference type="HOGENOM" id="CLU_2154315_0_0_9"/>